<dbReference type="EMBL" id="JACPUR010000040">
    <property type="protein sequence ID" value="MBI3129311.1"/>
    <property type="molecule type" value="Genomic_DNA"/>
</dbReference>
<evidence type="ECO:0000256" key="5">
    <source>
        <dbReference type="SAM" id="MobiDB-lite"/>
    </source>
</evidence>
<dbReference type="SUPFAM" id="SSF46785">
    <property type="entry name" value="Winged helix' DNA-binding domain"/>
    <property type="match status" value="2"/>
</dbReference>
<accession>A0A932MRR7</accession>
<keyword evidence="4" id="KW-0131">Cell cycle</keyword>
<evidence type="ECO:0000256" key="1">
    <source>
        <dbReference type="ARBA" id="ARBA00022490"/>
    </source>
</evidence>
<evidence type="ECO:0000256" key="2">
    <source>
        <dbReference type="ARBA" id="ARBA00022618"/>
    </source>
</evidence>
<evidence type="ECO:0000256" key="3">
    <source>
        <dbReference type="ARBA" id="ARBA00022829"/>
    </source>
</evidence>
<evidence type="ECO:0000313" key="6">
    <source>
        <dbReference type="EMBL" id="MBI3129311.1"/>
    </source>
</evidence>
<dbReference type="AlphaFoldDB" id="A0A932MRR7"/>
<reference evidence="6" key="1">
    <citation type="submission" date="2020-07" db="EMBL/GenBank/DDBJ databases">
        <title>Huge and variable diversity of episymbiotic CPR bacteria and DPANN archaea in groundwater ecosystems.</title>
        <authorList>
            <person name="He C.Y."/>
            <person name="Keren R."/>
            <person name="Whittaker M."/>
            <person name="Farag I.F."/>
            <person name="Doudna J."/>
            <person name="Cate J.H.D."/>
            <person name="Banfield J.F."/>
        </authorList>
    </citation>
    <scope>NUCLEOTIDE SEQUENCE</scope>
    <source>
        <strain evidence="6">NC_groundwater_763_Ag_S-0.2um_68_21</strain>
    </source>
</reference>
<keyword evidence="2" id="KW-0132">Cell division</keyword>
<dbReference type="GO" id="GO:0051304">
    <property type="term" value="P:chromosome separation"/>
    <property type="evidence" value="ECO:0007669"/>
    <property type="project" value="InterPro"/>
</dbReference>
<feature type="region of interest" description="Disordered" evidence="5">
    <location>
        <begin position="1"/>
        <end position="42"/>
    </location>
</feature>
<dbReference type="PANTHER" id="PTHR34298:SF2">
    <property type="entry name" value="SEGREGATION AND CONDENSATION PROTEIN B"/>
    <property type="match status" value="1"/>
</dbReference>
<keyword evidence="1" id="KW-0963">Cytoplasm</keyword>
<keyword evidence="3" id="KW-0159">Chromosome partition</keyword>
<name>A0A932MRR7_UNCTE</name>
<feature type="compositionally biased region" description="Low complexity" evidence="5">
    <location>
        <begin position="272"/>
        <end position="290"/>
    </location>
</feature>
<dbReference type="InterPro" id="IPR036390">
    <property type="entry name" value="WH_DNA-bd_sf"/>
</dbReference>
<feature type="region of interest" description="Disordered" evidence="5">
    <location>
        <begin position="239"/>
        <end position="311"/>
    </location>
</feature>
<gene>
    <name evidence="6" type="primary">scpB</name>
    <name evidence="6" type="ORF">HYZ11_17010</name>
</gene>
<evidence type="ECO:0000313" key="7">
    <source>
        <dbReference type="Proteomes" id="UP000782312"/>
    </source>
</evidence>
<dbReference type="PANTHER" id="PTHR34298">
    <property type="entry name" value="SEGREGATION AND CONDENSATION PROTEIN B"/>
    <property type="match status" value="1"/>
</dbReference>
<dbReference type="NCBIfam" id="TIGR00281">
    <property type="entry name" value="SMC-Scp complex subunit ScpB"/>
    <property type="match status" value="1"/>
</dbReference>
<dbReference type="InterPro" id="IPR036388">
    <property type="entry name" value="WH-like_DNA-bd_sf"/>
</dbReference>
<evidence type="ECO:0000256" key="4">
    <source>
        <dbReference type="ARBA" id="ARBA00023306"/>
    </source>
</evidence>
<comment type="caution">
    <text evidence="6">The sequence shown here is derived from an EMBL/GenBank/DDBJ whole genome shotgun (WGS) entry which is preliminary data.</text>
</comment>
<proteinExistence type="predicted"/>
<dbReference type="GO" id="GO:0051301">
    <property type="term" value="P:cell division"/>
    <property type="evidence" value="ECO:0007669"/>
    <property type="project" value="UniProtKB-KW"/>
</dbReference>
<sequence length="311" mass="33313">MEAIEEPPQASTFDLAAAGAAPSREGSEGGDEGEDAEEGTPLIVEETEAKRIILTLLFVAHEPLRPRDISMIFRGVENINAKVVRRLVAELMEEHRDHPLQIAEVAEGYRMCTRPEFGPWVRRLLKAERKAKLSQAALETLAIIAYKQPITKPEVEEIRRVDCGGVMTTLLERNLVRILGRKDVVGRPIVYGTTPQFLEYFGFKSLADMPKPDEFEALAGLGPQEEADILPIGGEGMIPIPETAGGASAPPVSEVLDGPAVAGAEEGEAEGNGHANGHTNGHANGHSNGHAQGGAGEEEGAAPSEESERQP</sequence>
<feature type="compositionally biased region" description="Acidic residues" evidence="5">
    <location>
        <begin position="28"/>
        <end position="38"/>
    </location>
</feature>
<dbReference type="Proteomes" id="UP000782312">
    <property type="component" value="Unassembled WGS sequence"/>
</dbReference>
<protein>
    <submittedName>
        <fullName evidence="6">SMC-Scp complex subunit ScpB</fullName>
    </submittedName>
</protein>
<dbReference type="InterPro" id="IPR005234">
    <property type="entry name" value="ScpB_csome_segregation"/>
</dbReference>
<dbReference type="Pfam" id="PF04079">
    <property type="entry name" value="SMC_ScpB"/>
    <property type="match status" value="1"/>
</dbReference>
<organism evidence="6 7">
    <name type="scientific">Tectimicrobiota bacterium</name>
    <dbReference type="NCBI Taxonomy" id="2528274"/>
    <lineage>
        <taxon>Bacteria</taxon>
        <taxon>Pseudomonadati</taxon>
        <taxon>Nitrospinota/Tectimicrobiota group</taxon>
        <taxon>Candidatus Tectimicrobiota</taxon>
    </lineage>
</organism>
<dbReference type="Gene3D" id="1.10.10.10">
    <property type="entry name" value="Winged helix-like DNA-binding domain superfamily/Winged helix DNA-binding domain"/>
    <property type="match status" value="2"/>
</dbReference>